<dbReference type="PROSITE" id="PS50943">
    <property type="entry name" value="HTH_CROC1"/>
    <property type="match status" value="1"/>
</dbReference>
<dbReference type="RefSeq" id="WP_160230461.1">
    <property type="nucleotide sequence ID" value="NZ_CP043925.1"/>
</dbReference>
<dbReference type="InterPro" id="IPR001387">
    <property type="entry name" value="Cro/C1-type_HTH"/>
</dbReference>
<dbReference type="EMBL" id="CP043925">
    <property type="protein sequence ID" value="QHN11029.1"/>
    <property type="molecule type" value="Genomic_DNA"/>
</dbReference>
<dbReference type="Pfam" id="PF01381">
    <property type="entry name" value="HTH_3"/>
    <property type="match status" value="1"/>
</dbReference>
<gene>
    <name evidence="2" type="ORF">F1325_11385</name>
</gene>
<sequence>MNTLNYIISKKIKQKRKELKLTGMQMGYLLGISQQHFSRLENGHIKFTVEHIFAIASILEVKPESLLPTHNIAKAEAISWAKTVLSAETTLR</sequence>
<dbReference type="GO" id="GO:0003677">
    <property type="term" value="F:DNA binding"/>
    <property type="evidence" value="ECO:0007669"/>
    <property type="project" value="InterPro"/>
</dbReference>
<feature type="domain" description="HTH cro/C1-type" evidence="1">
    <location>
        <begin position="12"/>
        <end position="66"/>
    </location>
</feature>
<dbReference type="SMART" id="SM00530">
    <property type="entry name" value="HTH_XRE"/>
    <property type="match status" value="1"/>
</dbReference>
<proteinExistence type="predicted"/>
<dbReference type="SUPFAM" id="SSF47413">
    <property type="entry name" value="lambda repressor-like DNA-binding domains"/>
    <property type="match status" value="1"/>
</dbReference>
<dbReference type="Proteomes" id="UP000464700">
    <property type="component" value="Chromosome"/>
</dbReference>
<organism evidence="2 3">
    <name type="scientific">Proteus columbae</name>
    <dbReference type="NCBI Taxonomy" id="1987580"/>
    <lineage>
        <taxon>Bacteria</taxon>
        <taxon>Pseudomonadati</taxon>
        <taxon>Pseudomonadota</taxon>
        <taxon>Gammaproteobacteria</taxon>
        <taxon>Enterobacterales</taxon>
        <taxon>Morganellaceae</taxon>
        <taxon>Proteus</taxon>
    </lineage>
</organism>
<reference evidence="2 3" key="1">
    <citation type="submission" date="2019-09" db="EMBL/GenBank/DDBJ databases">
        <title>Emergence of a chromosome-mediated tetracycline resistance gene in Proteus strain.</title>
        <authorList>
            <person name="He D."/>
            <person name="Wang L."/>
        </authorList>
    </citation>
    <scope>NUCLEOTIDE SEQUENCE [LARGE SCALE GENOMIC DNA]</scope>
    <source>
        <strain evidence="2 3">T60</strain>
    </source>
</reference>
<dbReference type="KEGG" id="pcol:F1325_11385"/>
<dbReference type="CDD" id="cd00093">
    <property type="entry name" value="HTH_XRE"/>
    <property type="match status" value="1"/>
</dbReference>
<dbReference type="Gene3D" id="1.10.260.40">
    <property type="entry name" value="lambda repressor-like DNA-binding domains"/>
    <property type="match status" value="1"/>
</dbReference>
<evidence type="ECO:0000313" key="2">
    <source>
        <dbReference type="EMBL" id="QHN11029.1"/>
    </source>
</evidence>
<accession>A0A6I7D594</accession>
<dbReference type="InterPro" id="IPR010982">
    <property type="entry name" value="Lambda_DNA-bd_dom_sf"/>
</dbReference>
<dbReference type="AlphaFoldDB" id="A0A6I7D594"/>
<evidence type="ECO:0000259" key="1">
    <source>
        <dbReference type="PROSITE" id="PS50943"/>
    </source>
</evidence>
<keyword evidence="3" id="KW-1185">Reference proteome</keyword>
<name>A0A6I7D594_9GAMM</name>
<evidence type="ECO:0000313" key="3">
    <source>
        <dbReference type="Proteomes" id="UP000464700"/>
    </source>
</evidence>
<protein>
    <submittedName>
        <fullName evidence="2">Helix-turn-helix transcriptional regulator</fullName>
    </submittedName>
</protein>